<dbReference type="EMBL" id="JARQWQ010000022">
    <property type="protein sequence ID" value="KAK2564523.1"/>
    <property type="molecule type" value="Genomic_DNA"/>
</dbReference>
<dbReference type="PANTHER" id="PTHR37984:SF8">
    <property type="entry name" value="CCHC-TYPE DOMAIN-CONTAINING PROTEIN"/>
    <property type="match status" value="1"/>
</dbReference>
<dbReference type="InterPro" id="IPR012337">
    <property type="entry name" value="RNaseH-like_sf"/>
</dbReference>
<comment type="caution">
    <text evidence="2">The sequence shown here is derived from an EMBL/GenBank/DDBJ whole genome shotgun (WGS) entry which is preliminary data.</text>
</comment>
<dbReference type="Gene3D" id="3.30.420.10">
    <property type="entry name" value="Ribonuclease H-like superfamily/Ribonuclease H"/>
    <property type="match status" value="1"/>
</dbReference>
<sequence length="292" mass="32743">MSSEVKDYVQQCDVCRSTDSMQDKEPLQPHDVPSRSWARVLGGRTLTINLVERCYQENKDALCMEFQCFSKTRQFQLNTTSPLYPKSNSKAENAVKAAKQLLKKAKKGKADAYLALLALRNTPTQGLDTSPAQRLTSHRTKTLLPTTANLLHPQVTEDQHQKLLCNKELQAKYYNRGARALAMLNPGDMLRMYHRSKKTKDQELLKASLRSQVSTWSYEVVPEDGKSLCRNRKSGNKAITPAEPPACSSPAQTSRDGPPPLDPISSSSVQSQFTTTRSGRHLKRPSHLKDFV</sequence>
<dbReference type="InterPro" id="IPR036397">
    <property type="entry name" value="RNaseH_sf"/>
</dbReference>
<feature type="region of interest" description="Disordered" evidence="1">
    <location>
        <begin position="229"/>
        <end position="292"/>
    </location>
</feature>
<evidence type="ECO:0000313" key="2">
    <source>
        <dbReference type="EMBL" id="KAK2564523.1"/>
    </source>
</evidence>
<accession>A0AAD9QNE7</accession>
<organism evidence="2 3">
    <name type="scientific">Acropora cervicornis</name>
    <name type="common">Staghorn coral</name>
    <dbReference type="NCBI Taxonomy" id="6130"/>
    <lineage>
        <taxon>Eukaryota</taxon>
        <taxon>Metazoa</taxon>
        <taxon>Cnidaria</taxon>
        <taxon>Anthozoa</taxon>
        <taxon>Hexacorallia</taxon>
        <taxon>Scleractinia</taxon>
        <taxon>Astrocoeniina</taxon>
        <taxon>Acroporidae</taxon>
        <taxon>Acropora</taxon>
    </lineage>
</organism>
<name>A0AAD9QNE7_ACRCE</name>
<dbReference type="SUPFAM" id="SSF53098">
    <property type="entry name" value="Ribonuclease H-like"/>
    <property type="match status" value="1"/>
</dbReference>
<dbReference type="AlphaFoldDB" id="A0AAD9QNE7"/>
<gene>
    <name evidence="2" type="ORF">P5673_011968</name>
</gene>
<dbReference type="PANTHER" id="PTHR37984">
    <property type="entry name" value="PROTEIN CBG26694"/>
    <property type="match status" value="1"/>
</dbReference>
<dbReference type="InterPro" id="IPR050951">
    <property type="entry name" value="Retrovirus_Pol_polyprotein"/>
</dbReference>
<evidence type="ECO:0000313" key="3">
    <source>
        <dbReference type="Proteomes" id="UP001249851"/>
    </source>
</evidence>
<evidence type="ECO:0000256" key="1">
    <source>
        <dbReference type="SAM" id="MobiDB-lite"/>
    </source>
</evidence>
<reference evidence="2" key="2">
    <citation type="journal article" date="2023" name="Science">
        <title>Genomic signatures of disease resistance in endangered staghorn corals.</title>
        <authorList>
            <person name="Vollmer S.V."/>
            <person name="Selwyn J.D."/>
            <person name="Despard B.A."/>
            <person name="Roesel C.L."/>
        </authorList>
    </citation>
    <scope>NUCLEOTIDE SEQUENCE</scope>
    <source>
        <strain evidence="2">K2</strain>
    </source>
</reference>
<reference evidence="2" key="1">
    <citation type="journal article" date="2023" name="G3 (Bethesda)">
        <title>Whole genome assembly and annotation of the endangered Caribbean coral Acropora cervicornis.</title>
        <authorList>
            <person name="Selwyn J.D."/>
            <person name="Vollmer S.V."/>
        </authorList>
    </citation>
    <scope>NUCLEOTIDE SEQUENCE</scope>
    <source>
        <strain evidence="2">K2</strain>
    </source>
</reference>
<dbReference type="Proteomes" id="UP001249851">
    <property type="component" value="Unassembled WGS sequence"/>
</dbReference>
<feature type="compositionally biased region" description="Low complexity" evidence="1">
    <location>
        <begin position="265"/>
        <end position="277"/>
    </location>
</feature>
<proteinExistence type="predicted"/>
<dbReference type="GO" id="GO:0003676">
    <property type="term" value="F:nucleic acid binding"/>
    <property type="evidence" value="ECO:0007669"/>
    <property type="project" value="InterPro"/>
</dbReference>
<keyword evidence="3" id="KW-1185">Reference proteome</keyword>
<protein>
    <submittedName>
        <fullName evidence="2">Uncharacterized protein</fullName>
    </submittedName>
</protein>